<dbReference type="EC" id="2.1.1.266" evidence="1"/>
<sequence>MLSYQHSFHAGNHADVLKHLTLVAVLERLNIKSKPYFFLDTHAGDGVYELSSKQALQNEEAKTGVLKFDLGTQTGEEDDKTTGDLPAFVDSYLNIINKYIVDGQYPGSPVVASALLRKGDNAFAAELHPQAFESLKNNCRRTAIKAQHRDGYEMMNAVLPPTPNRGAVLIDPPYEQSSEYEQVVDAVFRAVKRWPIGIYMIWYPLLSDTREDRKTGEIVNNPKAALSEKMLSQFSGLDVKSVLNIQFCSVKPSAAVGMYGSGMCIINPPWQLENDLKDILAIIQKQLSGDNNQLSKVEWLKTE</sequence>
<dbReference type="RefSeq" id="WP_014108881.1">
    <property type="nucleotide sequence ID" value="NC_016041.1"/>
</dbReference>
<dbReference type="GO" id="GO:0036307">
    <property type="term" value="F:23S rRNA (adenine(2030)-N(6))-methyltransferase activity"/>
    <property type="evidence" value="ECO:0007669"/>
    <property type="project" value="UniProtKB-UniRule"/>
</dbReference>
<feature type="binding site" evidence="1">
    <location>
        <position position="126"/>
    </location>
    <ligand>
        <name>S-adenosyl-L-methionine</name>
        <dbReference type="ChEBI" id="CHEBI:59789"/>
    </ligand>
</feature>
<name>G4QHM1_GLANF</name>
<evidence type="ECO:0000256" key="1">
    <source>
        <dbReference type="HAMAP-Rule" id="MF_00934"/>
    </source>
</evidence>
<dbReference type="GO" id="GO:0070475">
    <property type="term" value="P:rRNA base methylation"/>
    <property type="evidence" value="ECO:0007669"/>
    <property type="project" value="UniProtKB-UniRule"/>
</dbReference>
<protein>
    <recommendedName>
        <fullName evidence="1">Ribosomal RNA large subunit methyltransferase J</fullName>
        <ecNumber evidence="1">2.1.1.266</ecNumber>
    </recommendedName>
    <alternativeName>
        <fullName evidence="1">23S rRNA (adenine(2030)-N6)-methyltransferase</fullName>
    </alternativeName>
    <alternativeName>
        <fullName evidence="1">23S rRNA m6A2030 methyltransferase</fullName>
    </alternativeName>
</protein>
<keyword evidence="1" id="KW-0949">S-adenosyl-L-methionine</keyword>
<dbReference type="OrthoDB" id="9791274at2"/>
<gene>
    <name evidence="1" type="primary">rlmJ</name>
    <name evidence="2" type="ordered locus">GNIT_1898</name>
</gene>
<dbReference type="GO" id="GO:0005829">
    <property type="term" value="C:cytosol"/>
    <property type="evidence" value="ECO:0007669"/>
    <property type="project" value="TreeGrafter"/>
</dbReference>
<comment type="similarity">
    <text evidence="1">Belongs to the RlmJ family.</text>
</comment>
<comment type="function">
    <text evidence="1">Specifically methylates the adenine in position 2030 of 23S rRNA.</text>
</comment>
<feature type="site" description="Interaction with substrate rRNA" evidence="1">
    <location>
        <position position="4"/>
    </location>
</feature>
<evidence type="ECO:0000313" key="3">
    <source>
        <dbReference type="Proteomes" id="UP000009282"/>
    </source>
</evidence>
<dbReference type="SUPFAM" id="SSF53335">
    <property type="entry name" value="S-adenosyl-L-methionine-dependent methyltransferases"/>
    <property type="match status" value="1"/>
</dbReference>
<dbReference type="STRING" id="1085623.GNIT_1898"/>
<dbReference type="eggNOG" id="COG2961">
    <property type="taxonomic scope" value="Bacteria"/>
</dbReference>
<keyword evidence="1" id="KW-0698">rRNA processing</keyword>
<dbReference type="Gene3D" id="3.40.50.150">
    <property type="entry name" value="Vaccinia Virus protein VP39"/>
    <property type="match status" value="1"/>
</dbReference>
<dbReference type="AlphaFoldDB" id="G4QHM1"/>
<proteinExistence type="inferred from homology"/>
<reference evidence="2 3" key="1">
    <citation type="journal article" date="2011" name="J. Bacteriol.">
        <title>Complete genome sequence of seawater bacterium Glaciecola nitratireducens FR1064T.</title>
        <authorList>
            <person name="Bian F."/>
            <person name="Qin Q.L."/>
            <person name="Xie B.B."/>
            <person name="Shu Y.L."/>
            <person name="Zhang X.Y."/>
            <person name="Yu Y."/>
            <person name="Chen B."/>
            <person name="Chen X.L."/>
            <person name="Zhou B.C."/>
            <person name="Zhang Y.Z."/>
        </authorList>
    </citation>
    <scope>NUCLEOTIDE SEQUENCE [LARGE SCALE GENOMIC DNA]</scope>
    <source>
        <strain evidence="3">JCM 12485 / KCTC 12276 / FR1064</strain>
    </source>
</reference>
<dbReference type="InterPro" id="IPR007473">
    <property type="entry name" value="RlmJ"/>
</dbReference>
<feature type="binding site" evidence="1">
    <location>
        <position position="108"/>
    </location>
    <ligand>
        <name>S-adenosyl-L-methionine</name>
        <dbReference type="ChEBI" id="CHEBI:59789"/>
    </ligand>
</feature>
<feature type="binding site" evidence="1">
    <location>
        <position position="171"/>
    </location>
    <ligand>
        <name>S-adenosyl-L-methionine</name>
        <dbReference type="ChEBI" id="CHEBI:59789"/>
    </ligand>
</feature>
<keyword evidence="1" id="KW-0808">Transferase</keyword>
<dbReference type="Pfam" id="PF04378">
    <property type="entry name" value="RsmJ"/>
    <property type="match status" value="1"/>
</dbReference>
<feature type="binding site" evidence="1">
    <location>
        <begin position="150"/>
        <end position="151"/>
    </location>
    <ligand>
        <name>S-adenosyl-L-methionine</name>
        <dbReference type="ChEBI" id="CHEBI:59789"/>
    </ligand>
</feature>
<dbReference type="Proteomes" id="UP000009282">
    <property type="component" value="Chromosome"/>
</dbReference>
<dbReference type="PANTHER" id="PTHR37426:SF1">
    <property type="entry name" value="RIBOSOMAL RNA LARGE SUBUNIT METHYLTRANSFERASE J"/>
    <property type="match status" value="1"/>
</dbReference>
<keyword evidence="1" id="KW-0694">RNA-binding</keyword>
<dbReference type="HOGENOM" id="CLU_061769_0_0_6"/>
<comment type="catalytic activity">
    <reaction evidence="1">
        <text>adenosine(2030) in 23S rRNA + S-adenosyl-L-methionine = N(6)-methyladenosine(2030) in 23S rRNA + S-adenosyl-L-homocysteine + H(+)</text>
        <dbReference type="Rhea" id="RHEA:43736"/>
        <dbReference type="Rhea" id="RHEA-COMP:10668"/>
        <dbReference type="Rhea" id="RHEA-COMP:10669"/>
        <dbReference type="ChEBI" id="CHEBI:15378"/>
        <dbReference type="ChEBI" id="CHEBI:57856"/>
        <dbReference type="ChEBI" id="CHEBI:59789"/>
        <dbReference type="ChEBI" id="CHEBI:74411"/>
        <dbReference type="ChEBI" id="CHEBI:74449"/>
        <dbReference type="EC" id="2.1.1.266"/>
    </reaction>
</comment>
<dbReference type="HAMAP" id="MF_00934">
    <property type="entry name" value="23SrRNA_methyltr_J"/>
    <property type="match status" value="1"/>
</dbReference>
<dbReference type="KEGG" id="gni:GNIT_1898"/>
<keyword evidence="3" id="KW-1185">Reference proteome</keyword>
<evidence type="ECO:0000313" key="2">
    <source>
        <dbReference type="EMBL" id="AEP30007.1"/>
    </source>
</evidence>
<dbReference type="GO" id="GO:0003723">
    <property type="term" value="F:RNA binding"/>
    <property type="evidence" value="ECO:0007669"/>
    <property type="project" value="UniProtKB-UniRule"/>
</dbReference>
<dbReference type="PANTHER" id="PTHR37426">
    <property type="entry name" value="RIBOSOMAL RNA LARGE SUBUNIT METHYLTRANSFERASE J"/>
    <property type="match status" value="1"/>
</dbReference>
<comment type="subunit">
    <text evidence="1">Monomer.</text>
</comment>
<feature type="binding site" evidence="1">
    <location>
        <position position="42"/>
    </location>
    <ligand>
        <name>S-adenosyl-L-methionine</name>
        <dbReference type="ChEBI" id="CHEBI:59789"/>
    </ligand>
</feature>
<feature type="active site" description="Proton acceptor" evidence="1">
    <location>
        <position position="171"/>
    </location>
</feature>
<accession>G4QHM1</accession>
<dbReference type="EMBL" id="CP003060">
    <property type="protein sequence ID" value="AEP30007.1"/>
    <property type="molecule type" value="Genomic_DNA"/>
</dbReference>
<organism evidence="2 3">
    <name type="scientific">Glaciecola nitratireducens (strain JCM 12485 / KCTC 12276 / FR1064)</name>
    <dbReference type="NCBI Taxonomy" id="1085623"/>
    <lineage>
        <taxon>Bacteria</taxon>
        <taxon>Pseudomonadati</taxon>
        <taxon>Pseudomonadota</taxon>
        <taxon>Gammaproteobacteria</taxon>
        <taxon>Alteromonadales</taxon>
        <taxon>Alteromonadaceae</taxon>
        <taxon>Brumicola</taxon>
    </lineage>
</organism>
<feature type="binding site" evidence="1">
    <location>
        <position position="19"/>
    </location>
    <ligand>
        <name>S-adenosyl-L-methionine</name>
        <dbReference type="ChEBI" id="CHEBI:59789"/>
    </ligand>
</feature>
<keyword evidence="1" id="KW-0489">Methyltransferase</keyword>
<dbReference type="InterPro" id="IPR029063">
    <property type="entry name" value="SAM-dependent_MTases_sf"/>
</dbReference>